<protein>
    <submittedName>
        <fullName evidence="3 4">Uncharacterized protein</fullName>
    </submittedName>
</protein>
<dbReference type="HOGENOM" id="CLU_005210_7_0_1"/>
<reference evidence="5" key="1">
    <citation type="submission" date="2012-12" db="EMBL/GenBank/DDBJ databases">
        <authorList>
            <person name="Hellsten U."/>
            <person name="Grimwood J."/>
            <person name="Chapman J.A."/>
            <person name="Shapiro H."/>
            <person name="Aerts A."/>
            <person name="Otillar R.P."/>
            <person name="Terry A.Y."/>
            <person name="Boore J.L."/>
            <person name="Simakov O."/>
            <person name="Marletaz F."/>
            <person name="Cho S.-J."/>
            <person name="Edsinger-Gonzales E."/>
            <person name="Havlak P."/>
            <person name="Kuo D.-H."/>
            <person name="Larsson T."/>
            <person name="Lv J."/>
            <person name="Arendt D."/>
            <person name="Savage R."/>
            <person name="Osoegawa K."/>
            <person name="de Jong P."/>
            <person name="Lindberg D.R."/>
            <person name="Seaver E.C."/>
            <person name="Weisblat D.A."/>
            <person name="Putnam N.H."/>
            <person name="Grigoriev I.V."/>
            <person name="Rokhsar D.S."/>
        </authorList>
    </citation>
    <scope>NUCLEOTIDE SEQUENCE</scope>
</reference>
<evidence type="ECO:0000313" key="5">
    <source>
        <dbReference type="Proteomes" id="UP000015101"/>
    </source>
</evidence>
<reference evidence="3 5" key="2">
    <citation type="journal article" date="2013" name="Nature">
        <title>Insights into bilaterian evolution from three spiralian genomes.</title>
        <authorList>
            <person name="Simakov O."/>
            <person name="Marletaz F."/>
            <person name="Cho S.J."/>
            <person name="Edsinger-Gonzales E."/>
            <person name="Havlak P."/>
            <person name="Hellsten U."/>
            <person name="Kuo D.H."/>
            <person name="Larsson T."/>
            <person name="Lv J."/>
            <person name="Arendt D."/>
            <person name="Savage R."/>
            <person name="Osoegawa K."/>
            <person name="de Jong P."/>
            <person name="Grimwood J."/>
            <person name="Chapman J.A."/>
            <person name="Shapiro H."/>
            <person name="Aerts A."/>
            <person name="Otillar R.P."/>
            <person name="Terry A.Y."/>
            <person name="Boore J.L."/>
            <person name="Grigoriev I.V."/>
            <person name="Lindberg D.R."/>
            <person name="Seaver E.C."/>
            <person name="Weisblat D.A."/>
            <person name="Putnam N.H."/>
            <person name="Rokhsar D.S."/>
        </authorList>
    </citation>
    <scope>NUCLEOTIDE SEQUENCE</scope>
</reference>
<organism evidence="4 5">
    <name type="scientific">Helobdella robusta</name>
    <name type="common">Californian leech</name>
    <dbReference type="NCBI Taxonomy" id="6412"/>
    <lineage>
        <taxon>Eukaryota</taxon>
        <taxon>Metazoa</taxon>
        <taxon>Spiralia</taxon>
        <taxon>Lophotrochozoa</taxon>
        <taxon>Annelida</taxon>
        <taxon>Clitellata</taxon>
        <taxon>Hirudinea</taxon>
        <taxon>Rhynchobdellida</taxon>
        <taxon>Glossiphoniidae</taxon>
        <taxon>Helobdella</taxon>
    </lineage>
</organism>
<dbReference type="InParanoid" id="T1ELF7"/>
<dbReference type="OrthoDB" id="297375at2759"/>
<dbReference type="RefSeq" id="XP_009016798.1">
    <property type="nucleotide sequence ID" value="XM_009018550.1"/>
</dbReference>
<dbReference type="CTD" id="20197407"/>
<dbReference type="InterPro" id="IPR028641">
    <property type="entry name" value="RCC2"/>
</dbReference>
<dbReference type="InterPro" id="IPR000408">
    <property type="entry name" value="Reg_chr_condens"/>
</dbReference>
<feature type="compositionally biased region" description="Polar residues" evidence="2">
    <location>
        <begin position="95"/>
        <end position="105"/>
    </location>
</feature>
<dbReference type="GO" id="GO:0072356">
    <property type="term" value="P:chromosome passenger complex localization to kinetochore"/>
    <property type="evidence" value="ECO:0000318"/>
    <property type="project" value="GO_Central"/>
</dbReference>
<keyword evidence="5" id="KW-1185">Reference proteome</keyword>
<evidence type="ECO:0000256" key="2">
    <source>
        <dbReference type="SAM" id="MobiDB-lite"/>
    </source>
</evidence>
<dbReference type="EnsemblMetazoa" id="HelroT154695">
    <property type="protein sequence ID" value="HelroP154695"/>
    <property type="gene ID" value="HelroG154695"/>
</dbReference>
<dbReference type="KEGG" id="hro:HELRODRAFT_154695"/>
<feature type="repeat" description="RCC1" evidence="1">
    <location>
        <begin position="246"/>
        <end position="321"/>
    </location>
</feature>
<dbReference type="PROSITE" id="PS00626">
    <property type="entry name" value="RCC1_2"/>
    <property type="match status" value="1"/>
</dbReference>
<dbReference type="Pfam" id="PF00415">
    <property type="entry name" value="RCC1"/>
    <property type="match status" value="5"/>
</dbReference>
<dbReference type="GeneID" id="20197407"/>
<accession>T1ELF7</accession>
<dbReference type="GO" id="GO:0016020">
    <property type="term" value="C:membrane"/>
    <property type="evidence" value="ECO:0000318"/>
    <property type="project" value="GO_Central"/>
</dbReference>
<evidence type="ECO:0000313" key="4">
    <source>
        <dbReference type="EnsemblMetazoa" id="HelroP154695"/>
    </source>
</evidence>
<dbReference type="OMA" id="GKWKNTG"/>
<sequence>MPPKKRKDNGDDKSHKRKKTKRNKHEDDDDEDDFSDGDHGGPVLFDGIDALTEAGDNGVAADSNLKVILEPEKEVGELLISGGTNWDMTGRKQPPKTSQLTSTAGRNLYGPHRVSVLKGVPIRTIASGCLACHSVVITSEGKIYSWGRNDFGQLGLGDKDRRDVPTLIESFSSLNIVKVACGKSHTLFLVDTGSVFAAGSNSSGQLGLGRVIPPIVPHPTKVLHKGPPVQMVACGGEFSVIVDLQGNLYSFGSPEYGQLGHNSDGKYFVTSAKMSYDFKTRPQRVMLFIDKTRDGQITPVQDVSITSVACGQNHVIALDKKGRVFSWGFGGYGRLGHTEAKDEMLPRLIKFFDGPNRGATIIGAGSTYSMAVSQTGVLLLWGQTKPTGEAAMYPKPIHDLSGWKVRCLGCCHKSIVLAADNSLISWGSSPTYGELCLGENGPKSTSTPMESKPLEGIYIEKISCGWGHTLLLARNVSEEEKAKIEELPVFTS</sequence>
<dbReference type="AlphaFoldDB" id="T1ELF7"/>
<feature type="region of interest" description="Disordered" evidence="2">
    <location>
        <begin position="1"/>
        <end position="41"/>
    </location>
</feature>
<dbReference type="EMBL" id="AMQM01003953">
    <property type="status" value="NOT_ANNOTATED_CDS"/>
    <property type="molecule type" value="Genomic_DNA"/>
</dbReference>
<dbReference type="eggNOG" id="KOG1427">
    <property type="taxonomic scope" value="Eukaryota"/>
</dbReference>
<feature type="repeat" description="RCC1" evidence="1">
    <location>
        <begin position="421"/>
        <end position="475"/>
    </location>
</feature>
<dbReference type="InterPro" id="IPR009091">
    <property type="entry name" value="RCC1/BLIP-II"/>
</dbReference>
<dbReference type="EMBL" id="KB096411">
    <property type="protein sequence ID" value="ESO04865.1"/>
    <property type="molecule type" value="Genomic_DNA"/>
</dbReference>
<reference evidence="4" key="3">
    <citation type="submission" date="2015-06" db="UniProtKB">
        <authorList>
            <consortium name="EnsemblMetazoa"/>
        </authorList>
    </citation>
    <scope>IDENTIFICATION</scope>
</reference>
<feature type="repeat" description="RCC1" evidence="1">
    <location>
        <begin position="322"/>
        <end position="375"/>
    </location>
</feature>
<dbReference type="PANTHER" id="PTHR46207">
    <property type="entry name" value="PROTEIN RCC2"/>
    <property type="match status" value="1"/>
</dbReference>
<dbReference type="PROSITE" id="PS50012">
    <property type="entry name" value="RCC1_3"/>
    <property type="match status" value="5"/>
</dbReference>
<feature type="repeat" description="RCC1" evidence="1">
    <location>
        <begin position="141"/>
        <end position="192"/>
    </location>
</feature>
<evidence type="ECO:0000313" key="3">
    <source>
        <dbReference type="EMBL" id="ESO04865.1"/>
    </source>
</evidence>
<dbReference type="GO" id="GO:0031267">
    <property type="term" value="F:small GTPase binding"/>
    <property type="evidence" value="ECO:0000318"/>
    <property type="project" value="GO_Central"/>
</dbReference>
<dbReference type="PANTHER" id="PTHR46207:SF1">
    <property type="entry name" value="PROTEIN RCC2"/>
    <property type="match status" value="1"/>
</dbReference>
<dbReference type="GO" id="GO:0051987">
    <property type="term" value="P:positive regulation of attachment of spindle microtubules to kinetochore"/>
    <property type="evidence" value="ECO:0000318"/>
    <property type="project" value="GO_Central"/>
</dbReference>
<proteinExistence type="predicted"/>
<feature type="repeat" description="RCC1" evidence="1">
    <location>
        <begin position="193"/>
        <end position="245"/>
    </location>
</feature>
<name>T1ELF7_HELRO</name>
<evidence type="ECO:0000256" key="1">
    <source>
        <dbReference type="PROSITE-ProRule" id="PRU00235"/>
    </source>
</evidence>
<dbReference type="FunCoup" id="T1ELF7">
    <property type="interactions" value="1668"/>
</dbReference>
<feature type="region of interest" description="Disordered" evidence="2">
    <location>
        <begin position="85"/>
        <end position="105"/>
    </location>
</feature>
<gene>
    <name evidence="4" type="primary">20197407</name>
    <name evidence="3" type="ORF">HELRODRAFT_154695</name>
</gene>
<dbReference type="PRINTS" id="PR00633">
    <property type="entry name" value="RCCNDNSATION"/>
</dbReference>
<dbReference type="Gene3D" id="2.130.10.30">
    <property type="entry name" value="Regulator of chromosome condensation 1/beta-lactamase-inhibitor protein II"/>
    <property type="match status" value="2"/>
</dbReference>
<dbReference type="SUPFAM" id="SSF50985">
    <property type="entry name" value="RCC1/BLIP-II"/>
    <property type="match status" value="1"/>
</dbReference>
<dbReference type="STRING" id="6412.T1ELF7"/>
<dbReference type="Proteomes" id="UP000015101">
    <property type="component" value="Unassembled WGS sequence"/>
</dbReference>